<comment type="caution">
    <text evidence="2">The sequence shown here is derived from an EMBL/GenBank/DDBJ whole genome shotgun (WGS) entry which is preliminary data.</text>
</comment>
<evidence type="ECO:0000313" key="2">
    <source>
        <dbReference type="EMBL" id="GFH47558.1"/>
    </source>
</evidence>
<feature type="region of interest" description="Disordered" evidence="1">
    <location>
        <begin position="352"/>
        <end position="378"/>
    </location>
</feature>
<reference evidence="2 3" key="1">
    <citation type="journal article" date="2021" name="Sci. Rep.">
        <title>The genome of the diatom Chaetoceros tenuissimus carries an ancient integrated fragment of an extant virus.</title>
        <authorList>
            <person name="Hongo Y."/>
            <person name="Kimura K."/>
            <person name="Takaki Y."/>
            <person name="Yoshida Y."/>
            <person name="Baba S."/>
            <person name="Kobayashi G."/>
            <person name="Nagasaki K."/>
            <person name="Hano T."/>
            <person name="Tomaru Y."/>
        </authorList>
    </citation>
    <scope>NUCLEOTIDE SEQUENCE [LARGE SCALE GENOMIC DNA]</scope>
    <source>
        <strain evidence="2 3">NIES-3715</strain>
    </source>
</reference>
<dbReference type="Proteomes" id="UP001054902">
    <property type="component" value="Unassembled WGS sequence"/>
</dbReference>
<feature type="compositionally biased region" description="Low complexity" evidence="1">
    <location>
        <begin position="1"/>
        <end position="18"/>
    </location>
</feature>
<accession>A0AAD3CKG6</accession>
<gene>
    <name evidence="2" type="ORF">CTEN210_04033</name>
</gene>
<feature type="compositionally biased region" description="Polar residues" evidence="1">
    <location>
        <begin position="362"/>
        <end position="371"/>
    </location>
</feature>
<evidence type="ECO:0000256" key="1">
    <source>
        <dbReference type="SAM" id="MobiDB-lite"/>
    </source>
</evidence>
<feature type="region of interest" description="Disordered" evidence="1">
    <location>
        <begin position="1"/>
        <end position="21"/>
    </location>
</feature>
<dbReference type="EMBL" id="BLLK01000023">
    <property type="protein sequence ID" value="GFH47558.1"/>
    <property type="molecule type" value="Genomic_DNA"/>
</dbReference>
<keyword evidence="3" id="KW-1185">Reference proteome</keyword>
<organism evidence="2 3">
    <name type="scientific">Chaetoceros tenuissimus</name>
    <dbReference type="NCBI Taxonomy" id="426638"/>
    <lineage>
        <taxon>Eukaryota</taxon>
        <taxon>Sar</taxon>
        <taxon>Stramenopiles</taxon>
        <taxon>Ochrophyta</taxon>
        <taxon>Bacillariophyta</taxon>
        <taxon>Coscinodiscophyceae</taxon>
        <taxon>Chaetocerotophycidae</taxon>
        <taxon>Chaetocerotales</taxon>
        <taxon>Chaetocerotaceae</taxon>
        <taxon>Chaetoceros</taxon>
    </lineage>
</organism>
<feature type="compositionally biased region" description="Basic and acidic residues" evidence="1">
    <location>
        <begin position="352"/>
        <end position="361"/>
    </location>
</feature>
<protein>
    <submittedName>
        <fullName evidence="2">Uncharacterized protein</fullName>
    </submittedName>
</protein>
<evidence type="ECO:0000313" key="3">
    <source>
        <dbReference type="Proteomes" id="UP001054902"/>
    </source>
</evidence>
<dbReference type="AlphaFoldDB" id="A0AAD3CKG6"/>
<sequence length="749" mass="84803">MNDNSNSRPSTSPTGRSSLVPRQIQNAESTQNYDKAACDHFNTFLSVEKKLPSIDKLTYEDVEEENAVIILTDFLDWLQTNPYLNRNTTEPRPLAEGSAKGYFCRVRVILSKTFPSHPWLKEPEVEHMSWWKDLVASFTSSLRRTQHNMEEPIDDKTFPLYRDLRNRTYRPLTIGSTSKDATTSNIDLTFIQRQLFQNPSPSHYNKMSYIATTYHADGRGGEVKFLKWNEFRYDPFLRCTVGLWREAKTLMRYAMCFVHMRYGPETYLTDFYFCMFLHIVMADGLIRPANAFENRGSGADCTFFELQKKKKDAVTKVLTSTIRRSIPKDLQKHYSAKSLRYGATTTLRIHRDINDTEETNRSGHASGSNSDRYVDRNNPMNTLPGGLGLCEYQDCHMAPAAPTFFSLGPENVEVFNKFIDKLVHYDPHFTNLFGREGKLRPMIEEVVASAIMYFNDIRVDHPSHEIIHKLVTVGNDCDIGRNEMSAMQQLVAWSTKLKESFVTASLVENGSNHQMVLSALQSLQLSVATCTHQLDRCVQENILTTNTIITTPQVMSTPQQVALPVATGVSTASVTVQRPRSLVATLAEASQLTGGGVANVPQADVKSISQCLLYFHGKGSFRNVRSKEAIKAWEVPNTSRGSKKKVERGLEFISLCMTDEDFNILKQTQDQSSLLKQRVLGIQELVMVEYRNVLNLDTSAKGRSKNTVSGIGNQISLDMSKKNMSRSSVATWLKKMKEAQEEPQEDAEE</sequence>
<name>A0AAD3CKG6_9STRA</name>
<proteinExistence type="predicted"/>